<proteinExistence type="inferred from homology"/>
<dbReference type="Gene3D" id="3.30.559.10">
    <property type="entry name" value="Chloramphenicol acetyltransferase-like domain"/>
    <property type="match status" value="1"/>
</dbReference>
<evidence type="ECO:0000256" key="3">
    <source>
        <dbReference type="ARBA" id="ARBA00022823"/>
    </source>
</evidence>
<comment type="similarity">
    <text evidence="2 4">Belongs to the 2-oxoacid dehydrogenase family.</text>
</comment>
<dbReference type="PROSITE" id="PS50968">
    <property type="entry name" value="BIOTINYL_LIPOYL"/>
    <property type="match status" value="1"/>
</dbReference>
<keyword evidence="3 4" id="KW-0450">Lipoyl</keyword>
<evidence type="ECO:0000259" key="7">
    <source>
        <dbReference type="PROSITE" id="PS51826"/>
    </source>
</evidence>
<dbReference type="EC" id="2.3.1.-" evidence="4"/>
<feature type="compositionally biased region" description="Pro residues" evidence="5">
    <location>
        <begin position="106"/>
        <end position="117"/>
    </location>
</feature>
<organism evidence="8 9">
    <name type="scientific">Kordiimonas lipolytica</name>
    <dbReference type="NCBI Taxonomy" id="1662421"/>
    <lineage>
        <taxon>Bacteria</taxon>
        <taxon>Pseudomonadati</taxon>
        <taxon>Pseudomonadota</taxon>
        <taxon>Alphaproteobacteria</taxon>
        <taxon>Kordiimonadales</taxon>
        <taxon>Kordiimonadaceae</taxon>
        <taxon>Kordiimonas</taxon>
    </lineage>
</organism>
<dbReference type="EMBL" id="JBHSCR010000001">
    <property type="protein sequence ID" value="MFC4346834.1"/>
    <property type="molecule type" value="Genomic_DNA"/>
</dbReference>
<name>A0ABV8U863_9PROT</name>
<keyword evidence="4 8" id="KW-0012">Acyltransferase</keyword>
<comment type="caution">
    <text evidence="8">The sequence shown here is derived from an EMBL/GenBank/DDBJ whole genome shotgun (WGS) entry which is preliminary data.</text>
</comment>
<protein>
    <recommendedName>
        <fullName evidence="4">Dihydrolipoamide acetyltransferase component of pyruvate dehydrogenase complex</fullName>
        <ecNumber evidence="4">2.3.1.-</ecNumber>
    </recommendedName>
</protein>
<feature type="domain" description="Peripheral subunit-binding (PSBD)" evidence="7">
    <location>
        <begin position="127"/>
        <end position="164"/>
    </location>
</feature>
<dbReference type="PANTHER" id="PTHR23151">
    <property type="entry name" value="DIHYDROLIPOAMIDE ACETYL/SUCCINYL-TRANSFERASE-RELATED"/>
    <property type="match status" value="1"/>
</dbReference>
<dbReference type="InterPro" id="IPR045257">
    <property type="entry name" value="E2/Pdx1"/>
</dbReference>
<dbReference type="PROSITE" id="PS00189">
    <property type="entry name" value="LIPOYL"/>
    <property type="match status" value="1"/>
</dbReference>
<evidence type="ECO:0000256" key="1">
    <source>
        <dbReference type="ARBA" id="ARBA00001938"/>
    </source>
</evidence>
<dbReference type="PROSITE" id="PS51826">
    <property type="entry name" value="PSBD"/>
    <property type="match status" value="1"/>
</dbReference>
<dbReference type="CDD" id="cd06849">
    <property type="entry name" value="lipoyl_domain"/>
    <property type="match status" value="1"/>
</dbReference>
<dbReference type="RefSeq" id="WP_068147866.1">
    <property type="nucleotide sequence ID" value="NZ_JBHSCR010000001.1"/>
</dbReference>
<evidence type="ECO:0000256" key="5">
    <source>
        <dbReference type="SAM" id="MobiDB-lite"/>
    </source>
</evidence>
<feature type="region of interest" description="Disordered" evidence="5">
    <location>
        <begin position="80"/>
        <end position="173"/>
    </location>
</feature>
<dbReference type="GO" id="GO:0016746">
    <property type="term" value="F:acyltransferase activity"/>
    <property type="evidence" value="ECO:0007669"/>
    <property type="project" value="UniProtKB-KW"/>
</dbReference>
<dbReference type="Pfam" id="PF00198">
    <property type="entry name" value="2-oxoacid_dh"/>
    <property type="match status" value="1"/>
</dbReference>
<dbReference type="InterPro" id="IPR001078">
    <property type="entry name" value="2-oxoacid_DH_actylTfrase"/>
</dbReference>
<dbReference type="Gene3D" id="4.10.320.10">
    <property type="entry name" value="E3-binding domain"/>
    <property type="match status" value="1"/>
</dbReference>
<evidence type="ECO:0000256" key="4">
    <source>
        <dbReference type="RuleBase" id="RU003423"/>
    </source>
</evidence>
<dbReference type="Pfam" id="PF00364">
    <property type="entry name" value="Biotin_lipoyl"/>
    <property type="match status" value="1"/>
</dbReference>
<dbReference type="PANTHER" id="PTHR23151:SF90">
    <property type="entry name" value="DIHYDROLIPOYLLYSINE-RESIDUE ACETYLTRANSFERASE COMPONENT OF PYRUVATE DEHYDROGENASE COMPLEX, MITOCHONDRIAL-RELATED"/>
    <property type="match status" value="1"/>
</dbReference>
<dbReference type="InterPro" id="IPR036625">
    <property type="entry name" value="E3-bd_dom_sf"/>
</dbReference>
<evidence type="ECO:0000256" key="2">
    <source>
        <dbReference type="ARBA" id="ARBA00007317"/>
    </source>
</evidence>
<gene>
    <name evidence="8" type="ORF">ACFO5Q_03130</name>
</gene>
<accession>A0ABV8U863</accession>
<dbReference type="Proteomes" id="UP001595776">
    <property type="component" value="Unassembled WGS sequence"/>
</dbReference>
<evidence type="ECO:0000313" key="8">
    <source>
        <dbReference type="EMBL" id="MFC4346834.1"/>
    </source>
</evidence>
<evidence type="ECO:0000313" key="9">
    <source>
        <dbReference type="Proteomes" id="UP001595776"/>
    </source>
</evidence>
<dbReference type="SUPFAM" id="SSF52777">
    <property type="entry name" value="CoA-dependent acyltransferases"/>
    <property type="match status" value="1"/>
</dbReference>
<feature type="compositionally biased region" description="Low complexity" evidence="5">
    <location>
        <begin position="80"/>
        <end position="105"/>
    </location>
</feature>
<sequence>MGLFKMPSLGADMEAGTLVEWMIAPGDVVAKGDTVAVVETQKGAIEIETFEAGTVGKLLVEVGETVPVGTPLAEIGDVSAPEAAPAPAPESAVALEPTQEVTAAPEAPPPTPKPTAAPTPASAGRHRASPAARKLAAETGVDLSGIKGTGPGGAVTSCDLEGAPKATPREAARASGIDFTEMRKAIGRAMARSKREIPHYYLKHQIDLQAASAWLEDYNGSQEPAGRLLMGALLVKAVALALKNFPDMNGFYEDDAFTPSVAIHCGVAVAVRGGGLIAPAVHDTDSLSLSDLMAAMRDLVARVRAGGLKGSELADPTITITSLGDRGVDEVYGVIHPPQVAIVGFGTVEERPLVVDGSLVAAPTVISTLAADHRVGDGRRGALFLRDIETLLQKPEAL</sequence>
<dbReference type="InterPro" id="IPR003016">
    <property type="entry name" value="2-oxoA_DH_lipoyl-BS"/>
</dbReference>
<dbReference type="InterPro" id="IPR011053">
    <property type="entry name" value="Single_hybrid_motif"/>
</dbReference>
<dbReference type="SUPFAM" id="SSF47005">
    <property type="entry name" value="Peripheral subunit-binding domain of 2-oxo acid dehydrogenase complex"/>
    <property type="match status" value="1"/>
</dbReference>
<comment type="cofactor">
    <cofactor evidence="1 4">
        <name>(R)-lipoate</name>
        <dbReference type="ChEBI" id="CHEBI:83088"/>
    </cofactor>
</comment>
<dbReference type="SUPFAM" id="SSF51230">
    <property type="entry name" value="Single hybrid motif"/>
    <property type="match status" value="1"/>
</dbReference>
<evidence type="ECO:0000259" key="6">
    <source>
        <dbReference type="PROSITE" id="PS50968"/>
    </source>
</evidence>
<reference evidence="9" key="1">
    <citation type="journal article" date="2019" name="Int. J. Syst. Evol. Microbiol.">
        <title>The Global Catalogue of Microorganisms (GCM) 10K type strain sequencing project: providing services to taxonomists for standard genome sequencing and annotation.</title>
        <authorList>
            <consortium name="The Broad Institute Genomics Platform"/>
            <consortium name="The Broad Institute Genome Sequencing Center for Infectious Disease"/>
            <person name="Wu L."/>
            <person name="Ma J."/>
        </authorList>
    </citation>
    <scope>NUCLEOTIDE SEQUENCE [LARGE SCALE GENOMIC DNA]</scope>
    <source>
        <strain evidence="9">CGMCC 1.15304</strain>
    </source>
</reference>
<dbReference type="InterPro" id="IPR023213">
    <property type="entry name" value="CAT-like_dom_sf"/>
</dbReference>
<dbReference type="Pfam" id="PF02817">
    <property type="entry name" value="E3_binding"/>
    <property type="match status" value="1"/>
</dbReference>
<keyword evidence="9" id="KW-1185">Reference proteome</keyword>
<dbReference type="InterPro" id="IPR000089">
    <property type="entry name" value="Biotin_lipoyl"/>
</dbReference>
<dbReference type="Gene3D" id="2.40.50.100">
    <property type="match status" value="1"/>
</dbReference>
<keyword evidence="4 8" id="KW-0808">Transferase</keyword>
<dbReference type="InterPro" id="IPR004167">
    <property type="entry name" value="PSBD"/>
</dbReference>
<feature type="domain" description="Lipoyl-binding" evidence="6">
    <location>
        <begin position="1"/>
        <end position="76"/>
    </location>
</feature>